<dbReference type="PANTHER" id="PTHR31390">
    <property type="entry name" value="EXPRESSED PROTEIN"/>
    <property type="match status" value="1"/>
</dbReference>
<comment type="caution">
    <text evidence="2">The sequence shown here is derived from an EMBL/GenBank/DDBJ whole genome shotgun (WGS) entry which is preliminary data.</text>
</comment>
<dbReference type="EMBL" id="PKPP01001152">
    <property type="protein sequence ID" value="PWA85160.1"/>
    <property type="molecule type" value="Genomic_DNA"/>
</dbReference>
<organism evidence="2 3">
    <name type="scientific">Artemisia annua</name>
    <name type="common">Sweet wormwood</name>
    <dbReference type="NCBI Taxonomy" id="35608"/>
    <lineage>
        <taxon>Eukaryota</taxon>
        <taxon>Viridiplantae</taxon>
        <taxon>Streptophyta</taxon>
        <taxon>Embryophyta</taxon>
        <taxon>Tracheophyta</taxon>
        <taxon>Spermatophyta</taxon>
        <taxon>Magnoliopsida</taxon>
        <taxon>eudicotyledons</taxon>
        <taxon>Gunneridae</taxon>
        <taxon>Pentapetalae</taxon>
        <taxon>asterids</taxon>
        <taxon>campanulids</taxon>
        <taxon>Asterales</taxon>
        <taxon>Asteraceae</taxon>
        <taxon>Asteroideae</taxon>
        <taxon>Anthemideae</taxon>
        <taxon>Artemisiinae</taxon>
        <taxon>Artemisia</taxon>
    </lineage>
</organism>
<reference evidence="2 3" key="1">
    <citation type="journal article" date="2018" name="Mol. Plant">
        <title>The genome of Artemisia annua provides insight into the evolution of Asteraceae family and artemisinin biosynthesis.</title>
        <authorList>
            <person name="Shen Q."/>
            <person name="Zhang L."/>
            <person name="Liao Z."/>
            <person name="Wang S."/>
            <person name="Yan T."/>
            <person name="Shi P."/>
            <person name="Liu M."/>
            <person name="Fu X."/>
            <person name="Pan Q."/>
            <person name="Wang Y."/>
            <person name="Lv Z."/>
            <person name="Lu X."/>
            <person name="Zhang F."/>
            <person name="Jiang W."/>
            <person name="Ma Y."/>
            <person name="Chen M."/>
            <person name="Hao X."/>
            <person name="Li L."/>
            <person name="Tang Y."/>
            <person name="Lv G."/>
            <person name="Zhou Y."/>
            <person name="Sun X."/>
            <person name="Brodelius P.E."/>
            <person name="Rose J.K.C."/>
            <person name="Tang K."/>
        </authorList>
    </citation>
    <scope>NUCLEOTIDE SEQUENCE [LARGE SCALE GENOMIC DNA]</scope>
    <source>
        <strain evidence="3">cv. Huhao1</strain>
        <tissue evidence="2">Leaf</tissue>
    </source>
</reference>
<proteinExistence type="predicted"/>
<evidence type="ECO:0000313" key="3">
    <source>
        <dbReference type="Proteomes" id="UP000245207"/>
    </source>
</evidence>
<dbReference type="AlphaFoldDB" id="A0A2U1PHE1"/>
<dbReference type="Pfam" id="PF12043">
    <property type="entry name" value="DUF3527"/>
    <property type="match status" value="3"/>
</dbReference>
<feature type="region of interest" description="Disordered" evidence="1">
    <location>
        <begin position="217"/>
        <end position="240"/>
    </location>
</feature>
<sequence length="841" mass="93748">MGQDIKLDFEKYCVVDGSPKTVLVSPRDTNVEKKKVRKKVKSRNEVFLSQNKEFTEISFNRYRSASCRAVPSIRLEVDEAPRRGSVYQRRGSVYQSSNEVGRMSRIKEESSEERKKIAVSRRSAAPFSLELVDSLCSSDEDTSSLGSFTSSSLGVSTSSSSVNKENRSRRIPMNKSLSAKLAAPHSPTKTESESSNTSSKTRFSPFRKMFDPFTKSKSLKSPLGSAIEEHDEVTTPLPEQVNSRNTTLRKSLLNDFSNTEGDAQTCKKDSCSSVASCTSSPAHLSGSLKMRNKNGVPYFEFSVKNPHDVWVAKTWNTGDSFNWVYTFHMAQNKRRSNVSARGSKDHRSKEFLMMAQMQVSCYLCTELINAGAFDNSMLTEFVLYDLARPRHSVTQTPSESNEVTEQPKVNSQSNMPTSNPWPVEDLHPDLESAAIVLQFPPGKRETVKYKREDKRKDGSLNVSRVKLEESKTDSDCLTPAKVSVVIPSGNHGMPSDEAQRVSPLLERWRLGGGCDCGGWDMGCPLVVFDSPDMKKDEACNPNRPVEIFLKVKLILQLTLSTTRFYHTSKFMRKTIMITLMFVEMGTKEKTPALTMKLTEEGQYAVDFHAKLSSLQAFSICVAMLHGTEASIAIGGDMNRQMLQCDSLRVFLEDEVKQLIEAVAEGEKRISSNHGMPSDETQRVSPLLERWRLGGGCDCGGWDMGCPLVVFDSPDMKKDEACNPNRPVEIFLKGTKEKTPALTMKLTEEGQYAIDFHAKLSSLQAFSICVAMLHGTEASIAIGGDMNRQMLQCDSLRVFLEDEVKQLIEAVAEGEKRISSKNLDEIPPTFVVNPPFSPMSRA</sequence>
<evidence type="ECO:0000313" key="2">
    <source>
        <dbReference type="EMBL" id="PWA85160.1"/>
    </source>
</evidence>
<dbReference type="InterPro" id="IPR021916">
    <property type="entry name" value="DUF3527"/>
</dbReference>
<dbReference type="Proteomes" id="UP000245207">
    <property type="component" value="Unassembled WGS sequence"/>
</dbReference>
<gene>
    <name evidence="2" type="ORF">CTI12_AA152690</name>
</gene>
<feature type="region of interest" description="Disordered" evidence="1">
    <location>
        <begin position="392"/>
        <end position="419"/>
    </location>
</feature>
<dbReference type="OrthoDB" id="1939710at2759"/>
<evidence type="ECO:0000256" key="1">
    <source>
        <dbReference type="SAM" id="MobiDB-lite"/>
    </source>
</evidence>
<feature type="compositionally biased region" description="Low complexity" evidence="1">
    <location>
        <begin position="146"/>
        <end position="162"/>
    </location>
</feature>
<feature type="compositionally biased region" description="Basic and acidic residues" evidence="1">
    <location>
        <begin position="105"/>
        <end position="116"/>
    </location>
</feature>
<dbReference type="PANTHER" id="PTHR31390:SF29">
    <property type="match status" value="1"/>
</dbReference>
<feature type="compositionally biased region" description="Low complexity" evidence="1">
    <location>
        <begin position="186"/>
        <end position="201"/>
    </location>
</feature>
<name>A0A2U1PHE1_ARTAN</name>
<feature type="region of interest" description="Disordered" evidence="1">
    <location>
        <begin position="146"/>
        <end position="203"/>
    </location>
</feature>
<accession>A0A2U1PHE1</accession>
<keyword evidence="3" id="KW-1185">Reference proteome</keyword>
<dbReference type="STRING" id="35608.A0A2U1PHE1"/>
<protein>
    <submittedName>
        <fullName evidence="2">Uncharacterized protein</fullName>
    </submittedName>
</protein>
<feature type="region of interest" description="Disordered" evidence="1">
    <location>
        <begin position="97"/>
        <end position="119"/>
    </location>
</feature>